<dbReference type="Pfam" id="PF00353">
    <property type="entry name" value="HemolysinCabind"/>
    <property type="match status" value="3"/>
</dbReference>
<dbReference type="PROSITE" id="PS00330">
    <property type="entry name" value="HEMOLYSIN_CALCIUM"/>
    <property type="match status" value="2"/>
</dbReference>
<dbReference type="InterPro" id="IPR001343">
    <property type="entry name" value="Hemolysn_Ca-bd"/>
</dbReference>
<evidence type="ECO:0000313" key="3">
    <source>
        <dbReference type="EMBL" id="MBB5756682.1"/>
    </source>
</evidence>
<protein>
    <submittedName>
        <fullName evidence="3">Ca2+-binding RTX toxin-like protein</fullName>
    </submittedName>
</protein>
<keyword evidence="4" id="KW-1185">Reference proteome</keyword>
<name>A0A840ZFF5_9HYPH</name>
<dbReference type="Proteomes" id="UP000583454">
    <property type="component" value="Unassembled WGS sequence"/>
</dbReference>
<dbReference type="InterPro" id="IPR018511">
    <property type="entry name" value="Hemolysin-typ_Ca-bd_CS"/>
</dbReference>
<dbReference type="GO" id="GO:0005509">
    <property type="term" value="F:calcium ion binding"/>
    <property type="evidence" value="ECO:0007669"/>
    <property type="project" value="InterPro"/>
</dbReference>
<dbReference type="GO" id="GO:0005576">
    <property type="term" value="C:extracellular region"/>
    <property type="evidence" value="ECO:0007669"/>
    <property type="project" value="UniProtKB-SubCell"/>
</dbReference>
<evidence type="ECO:0000256" key="2">
    <source>
        <dbReference type="ARBA" id="ARBA00022525"/>
    </source>
</evidence>
<dbReference type="Gene3D" id="2.150.10.10">
    <property type="entry name" value="Serralysin-like metalloprotease, C-terminal"/>
    <property type="match status" value="2"/>
</dbReference>
<evidence type="ECO:0000313" key="4">
    <source>
        <dbReference type="Proteomes" id="UP000583454"/>
    </source>
</evidence>
<keyword evidence="2" id="KW-0964">Secreted</keyword>
<dbReference type="RefSeq" id="WP_183566900.1">
    <property type="nucleotide sequence ID" value="NZ_JACHOP010000004.1"/>
</dbReference>
<organism evidence="3 4">
    <name type="scientific">Methylorubrum rhodinum</name>
    <dbReference type="NCBI Taxonomy" id="29428"/>
    <lineage>
        <taxon>Bacteria</taxon>
        <taxon>Pseudomonadati</taxon>
        <taxon>Pseudomonadota</taxon>
        <taxon>Alphaproteobacteria</taxon>
        <taxon>Hyphomicrobiales</taxon>
        <taxon>Methylobacteriaceae</taxon>
        <taxon>Methylorubrum</taxon>
    </lineage>
</organism>
<comment type="subcellular location">
    <subcellularLocation>
        <location evidence="1">Secreted</location>
    </subcellularLocation>
</comment>
<dbReference type="AlphaFoldDB" id="A0A840ZFF5"/>
<gene>
    <name evidence="3" type="ORF">HNR00_001382</name>
</gene>
<reference evidence="3 4" key="1">
    <citation type="submission" date="2020-08" db="EMBL/GenBank/DDBJ databases">
        <title>Genomic Encyclopedia of Type Strains, Phase IV (KMG-IV): sequencing the most valuable type-strain genomes for metagenomic binning, comparative biology and taxonomic classification.</title>
        <authorList>
            <person name="Goeker M."/>
        </authorList>
    </citation>
    <scope>NUCLEOTIDE SEQUENCE [LARGE SCALE GENOMIC DNA]</scope>
    <source>
        <strain evidence="3 4">DSM 2163</strain>
    </source>
</reference>
<dbReference type="InterPro" id="IPR011049">
    <property type="entry name" value="Serralysin-like_metalloprot_C"/>
</dbReference>
<accession>A0A840ZFF5</accession>
<dbReference type="PANTHER" id="PTHR38340">
    <property type="entry name" value="S-LAYER PROTEIN"/>
    <property type="match status" value="1"/>
</dbReference>
<sequence>MIYGGAGGDNVLGGRGNDTIHGGADTDTLYGGLGNDTIYGGSGQYDSAETGRDRLYGGDGNDKLYGNGNGDWLYGDVGDDVLYGGEGNDTLSGGKGRDVLHGGPGRDDMTGGAGADLFVIYDEPQAGTETITDFNFREGDRIDVRALGTSELFKQNGIEPYQLHGKTGQISYRESSGGTTIYLQTDQDAGSKHPIFLADVHEKPDLGWFIL</sequence>
<evidence type="ECO:0000256" key="1">
    <source>
        <dbReference type="ARBA" id="ARBA00004613"/>
    </source>
</evidence>
<dbReference type="InterPro" id="IPR050557">
    <property type="entry name" value="RTX_toxin/Mannuronan_C5-epim"/>
</dbReference>
<dbReference type="PRINTS" id="PR00313">
    <property type="entry name" value="CABNDNGRPT"/>
</dbReference>
<dbReference type="PANTHER" id="PTHR38340:SF1">
    <property type="entry name" value="S-LAYER PROTEIN"/>
    <property type="match status" value="1"/>
</dbReference>
<comment type="caution">
    <text evidence="3">The sequence shown here is derived from an EMBL/GenBank/DDBJ whole genome shotgun (WGS) entry which is preliminary data.</text>
</comment>
<dbReference type="SUPFAM" id="SSF51120">
    <property type="entry name" value="beta-Roll"/>
    <property type="match status" value="2"/>
</dbReference>
<proteinExistence type="predicted"/>
<dbReference type="EMBL" id="JACHOP010000004">
    <property type="protein sequence ID" value="MBB5756682.1"/>
    <property type="molecule type" value="Genomic_DNA"/>
</dbReference>